<accession>A0A9D2CRY3</accession>
<dbReference type="Proteomes" id="UP000886750">
    <property type="component" value="Unassembled WGS sequence"/>
</dbReference>
<reference evidence="2" key="1">
    <citation type="journal article" date="2021" name="PeerJ">
        <title>Extensive microbial diversity within the chicken gut microbiome revealed by metagenomics and culture.</title>
        <authorList>
            <person name="Gilroy R."/>
            <person name="Ravi A."/>
            <person name="Getino M."/>
            <person name="Pursley I."/>
            <person name="Horton D.L."/>
            <person name="Alikhan N.F."/>
            <person name="Baker D."/>
            <person name="Gharbi K."/>
            <person name="Hall N."/>
            <person name="Watson M."/>
            <person name="Adriaenssens E.M."/>
            <person name="Foster-Nyarko E."/>
            <person name="Jarju S."/>
            <person name="Secka A."/>
            <person name="Antonio M."/>
            <person name="Oren A."/>
            <person name="Chaudhuri R.R."/>
            <person name="La Ragione R."/>
            <person name="Hildebrand F."/>
            <person name="Pallen M.J."/>
        </authorList>
    </citation>
    <scope>NUCLEOTIDE SEQUENCE</scope>
    <source>
        <strain evidence="2">1345</strain>
    </source>
</reference>
<reference evidence="2" key="2">
    <citation type="submission" date="2021-04" db="EMBL/GenBank/DDBJ databases">
        <authorList>
            <person name="Gilroy R."/>
        </authorList>
    </citation>
    <scope>NUCLEOTIDE SEQUENCE</scope>
    <source>
        <strain evidence="2">1345</strain>
    </source>
</reference>
<dbReference type="PANTHER" id="PTHR37308:SF1">
    <property type="entry name" value="POLYPRENYL-PHOSPHATE TRANSPORTER"/>
    <property type="match status" value="1"/>
</dbReference>
<evidence type="ECO:0000256" key="1">
    <source>
        <dbReference type="SAM" id="Phobius"/>
    </source>
</evidence>
<gene>
    <name evidence="2" type="ORF">H9729_07705</name>
</gene>
<feature type="transmembrane region" description="Helical" evidence="1">
    <location>
        <begin position="259"/>
        <end position="276"/>
    </location>
</feature>
<keyword evidence="1" id="KW-0812">Transmembrane</keyword>
<name>A0A9D2CRY3_9FIRM</name>
<dbReference type="AlphaFoldDB" id="A0A9D2CRY3"/>
<feature type="transmembrane region" description="Helical" evidence="1">
    <location>
        <begin position="144"/>
        <end position="162"/>
    </location>
</feature>
<proteinExistence type="predicted"/>
<feature type="transmembrane region" description="Helical" evidence="1">
    <location>
        <begin position="111"/>
        <end position="132"/>
    </location>
</feature>
<keyword evidence="1" id="KW-0472">Membrane</keyword>
<keyword evidence="1" id="KW-1133">Transmembrane helix</keyword>
<comment type="caution">
    <text evidence="2">The sequence shown here is derived from an EMBL/GenBank/DDBJ whole genome shotgun (WGS) entry which is preliminary data.</text>
</comment>
<dbReference type="Pfam" id="PF04018">
    <property type="entry name" value="VCA0040-like"/>
    <property type="match status" value="1"/>
</dbReference>
<feature type="transmembrane region" description="Helical" evidence="1">
    <location>
        <begin position="174"/>
        <end position="193"/>
    </location>
</feature>
<evidence type="ECO:0000313" key="3">
    <source>
        <dbReference type="Proteomes" id="UP000886750"/>
    </source>
</evidence>
<sequence length="324" mass="35461">MTHPENAAHEPERAEEFEKLAEQLKYPSRRAAAKGGIMGALIGLAVIVPGISGSTIAIIFKLYDKLLFAVGNLFRRFKQCIRFLLPIAVGLIVGVIAGFFSVKYLLELQPFAVISLFAGLMAGALPAVFGPIRSTRPTAKRGGLFAAGLLLPVAVSVISVLISAKTHSFENLRFYHYLLFLLLGYIVAITQLVPGLSASAMLMMFGYFRPLLDSVSLTYWQSNPMVFLVYACLAAGFLLGLFTFSKFLSKISQNYKTPFYYTLAGLSCGSVVTMFYNPDIVPVYRQWAGGGFAAELCLGIVLFLAGALVSFVLVCFEQKKENRR</sequence>
<feature type="transmembrane region" description="Helical" evidence="1">
    <location>
        <begin position="288"/>
        <end position="316"/>
    </location>
</feature>
<evidence type="ECO:0000313" key="2">
    <source>
        <dbReference type="EMBL" id="HIY97559.1"/>
    </source>
</evidence>
<feature type="transmembrane region" description="Helical" evidence="1">
    <location>
        <begin position="37"/>
        <end position="63"/>
    </location>
</feature>
<dbReference type="PANTHER" id="PTHR37308">
    <property type="entry name" value="INTEGRAL MEMBRANE PROTEIN"/>
    <property type="match status" value="1"/>
</dbReference>
<protein>
    <submittedName>
        <fullName evidence="2">DUF368 domain-containing protein</fullName>
    </submittedName>
</protein>
<organism evidence="2 3">
    <name type="scientific">Candidatus Borkfalkia excrementigallinarum</name>
    <dbReference type="NCBI Taxonomy" id="2838506"/>
    <lineage>
        <taxon>Bacteria</taxon>
        <taxon>Bacillati</taxon>
        <taxon>Bacillota</taxon>
        <taxon>Clostridia</taxon>
        <taxon>Christensenellales</taxon>
        <taxon>Christensenellaceae</taxon>
        <taxon>Candidatus Borkfalkia</taxon>
    </lineage>
</organism>
<feature type="transmembrane region" description="Helical" evidence="1">
    <location>
        <begin position="83"/>
        <end position="105"/>
    </location>
</feature>
<dbReference type="EMBL" id="DXCQ01000071">
    <property type="protein sequence ID" value="HIY97559.1"/>
    <property type="molecule type" value="Genomic_DNA"/>
</dbReference>
<feature type="transmembrane region" description="Helical" evidence="1">
    <location>
        <begin position="226"/>
        <end position="247"/>
    </location>
</feature>
<dbReference type="InterPro" id="IPR007163">
    <property type="entry name" value="VCA0040-like"/>
</dbReference>